<gene>
    <name evidence="2" type="ORF">G5B91_08835</name>
</gene>
<dbReference type="NCBIfam" id="NF038027">
    <property type="entry name" value="TssQ_fam"/>
    <property type="match status" value="1"/>
</dbReference>
<keyword evidence="2" id="KW-0449">Lipoprotein</keyword>
<sequence length="137" mass="15088">MDPSMKTLRTLSTPLLIACLATVSACSSQREAPPAPPADDAQVLAEHTFDEGLRAYEAGNYYLAEQTFLSPAIWSADAQVQLKALKYLAFSYCVTERPIQCRFAFDRALQIDPTFHPGTAEASHPLWGPVFVQAARR</sequence>
<dbReference type="InterPro" id="IPR047780">
    <property type="entry name" value="TssQ-like"/>
</dbReference>
<evidence type="ECO:0000313" key="3">
    <source>
        <dbReference type="Proteomes" id="UP000501063"/>
    </source>
</evidence>
<dbReference type="EMBL" id="CP049140">
    <property type="protein sequence ID" value="QIE86368.1"/>
    <property type="molecule type" value="Genomic_DNA"/>
</dbReference>
<feature type="chain" id="PRO_5026022369" evidence="1">
    <location>
        <begin position="26"/>
        <end position="137"/>
    </location>
</feature>
<evidence type="ECO:0000256" key="1">
    <source>
        <dbReference type="SAM" id="SignalP"/>
    </source>
</evidence>
<proteinExistence type="predicted"/>
<dbReference type="AlphaFoldDB" id="A0A6G6ITD4"/>
<dbReference type="KEGG" id="pnt:G5B91_08835"/>
<reference evidence="2 3" key="1">
    <citation type="submission" date="2020-02" db="EMBL/GenBank/DDBJ databases">
        <title>Integrative conjugative elements (ICEs) and plasmids drive adaptation of Pseudomonas nitroreducens strain HBP1 to wastewater environment.</title>
        <authorList>
            <person name="Sentchilo V."/>
            <person name="Carraro N."/>
            <person name="Bertelli C."/>
            <person name="van der Meer J.R."/>
        </authorList>
    </citation>
    <scope>NUCLEOTIDE SEQUENCE [LARGE SCALE GENOMIC DNA]</scope>
    <source>
        <strain evidence="2 3">HBP1</strain>
    </source>
</reference>
<accession>A0A6G6ITD4</accession>
<dbReference type="Proteomes" id="UP000501063">
    <property type="component" value="Chromosome"/>
</dbReference>
<dbReference type="PROSITE" id="PS51257">
    <property type="entry name" value="PROKAR_LIPOPROTEIN"/>
    <property type="match status" value="1"/>
</dbReference>
<keyword evidence="1" id="KW-0732">Signal</keyword>
<evidence type="ECO:0000313" key="2">
    <source>
        <dbReference type="EMBL" id="QIE86368.1"/>
    </source>
</evidence>
<name>A0A6G6ITD4_PSENT</name>
<organism evidence="2 3">
    <name type="scientific">Pseudomonas nitroreducens</name>
    <dbReference type="NCBI Taxonomy" id="46680"/>
    <lineage>
        <taxon>Bacteria</taxon>
        <taxon>Pseudomonadati</taxon>
        <taxon>Pseudomonadota</taxon>
        <taxon>Gammaproteobacteria</taxon>
        <taxon>Pseudomonadales</taxon>
        <taxon>Pseudomonadaceae</taxon>
        <taxon>Pseudomonas</taxon>
    </lineage>
</organism>
<protein>
    <submittedName>
        <fullName evidence="2">TssQ family T6SS-associated lipoprotein</fullName>
    </submittedName>
</protein>
<feature type="signal peptide" evidence="1">
    <location>
        <begin position="1"/>
        <end position="25"/>
    </location>
</feature>